<gene>
    <name evidence="1" type="ORF">ACFL27_19210</name>
</gene>
<evidence type="ECO:0000313" key="1">
    <source>
        <dbReference type="EMBL" id="MFC1852332.1"/>
    </source>
</evidence>
<protein>
    <recommendedName>
        <fullName evidence="3">PIN domain-containing protein</fullName>
    </recommendedName>
</protein>
<proteinExistence type="predicted"/>
<keyword evidence="2" id="KW-1185">Reference proteome</keyword>
<dbReference type="Proteomes" id="UP001594351">
    <property type="component" value="Unassembled WGS sequence"/>
</dbReference>
<accession>A0ABV6Z1K9</accession>
<evidence type="ECO:0000313" key="2">
    <source>
        <dbReference type="Proteomes" id="UP001594351"/>
    </source>
</evidence>
<dbReference type="InterPro" id="IPR021799">
    <property type="entry name" value="PIN-like_prokaryotic"/>
</dbReference>
<reference evidence="1 2" key="1">
    <citation type="submission" date="2024-09" db="EMBL/GenBank/DDBJ databases">
        <title>Laminarin stimulates single cell rates of sulfate reduction while oxygen inhibits transcriptomic activity in coastal marine sediment.</title>
        <authorList>
            <person name="Lindsay M."/>
            <person name="Orcutt B."/>
            <person name="Emerson D."/>
            <person name="Stepanauskas R."/>
            <person name="D'Angelo T."/>
        </authorList>
    </citation>
    <scope>NUCLEOTIDE SEQUENCE [LARGE SCALE GENOMIC DNA]</scope>
    <source>
        <strain evidence="1">SAG AM-311-K15</strain>
    </source>
</reference>
<dbReference type="EMBL" id="JBHPBY010000298">
    <property type="protein sequence ID" value="MFC1852332.1"/>
    <property type="molecule type" value="Genomic_DNA"/>
</dbReference>
<sequence length="200" mass="22676">MSRNELTRFISDGKGFIDRYPPGAAIFADTSTIIYLAKIKLLRTLASTYSLILAPAVLKELSLEQSDLYPETVDIKLLIKQYQHNSDGEPEIYAAEQPDLERSPIKLQGGEREVVNLFHHQKLGGFVLTDDRKLMKYCKSNDIPFTSSIIIPCFLFRFELISYTSAAEAIEQIYRLGYFSQDILTIAQNLLAILLKIPPK</sequence>
<evidence type="ECO:0008006" key="3">
    <source>
        <dbReference type="Google" id="ProtNLM"/>
    </source>
</evidence>
<comment type="caution">
    <text evidence="1">The sequence shown here is derived from an EMBL/GenBank/DDBJ whole genome shotgun (WGS) entry which is preliminary data.</text>
</comment>
<dbReference type="Pfam" id="PF11848">
    <property type="entry name" value="DUF3368"/>
    <property type="match status" value="1"/>
</dbReference>
<name>A0ABV6Z1K9_UNCC1</name>
<organism evidence="1 2">
    <name type="scientific">candidate division CSSED10-310 bacterium</name>
    <dbReference type="NCBI Taxonomy" id="2855610"/>
    <lineage>
        <taxon>Bacteria</taxon>
        <taxon>Bacteria division CSSED10-310</taxon>
    </lineage>
</organism>